<dbReference type="SUPFAM" id="SSF51344">
    <property type="entry name" value="Epsilon subunit of F1F0-ATP synthase N-terminal domain"/>
    <property type="match status" value="1"/>
</dbReference>
<evidence type="ECO:0000313" key="4">
    <source>
        <dbReference type="Proteomes" id="UP000178017"/>
    </source>
</evidence>
<dbReference type="InterPro" id="IPR020546">
    <property type="entry name" value="ATP_synth_F1_dsu/esu_N"/>
</dbReference>
<gene>
    <name evidence="3" type="ORF">A3B49_02840</name>
</gene>
<sequence length="92" mass="10265">MDTLYVKIISPNKTIYEGPAVAVSSQNSQGNFDILPQHANFLTMTKNSPIIIHTIDKKQLEFKIPLSIIYNLGNRVSIYTDIVPEGPLASNY</sequence>
<organism evidence="3 4">
    <name type="scientific">Candidatus Daviesbacteria bacterium RIFCSPLOWO2_01_FULL_40_24</name>
    <dbReference type="NCBI Taxonomy" id="1797787"/>
    <lineage>
        <taxon>Bacteria</taxon>
        <taxon>Candidatus Daviesiibacteriota</taxon>
    </lineage>
</organism>
<evidence type="ECO:0000259" key="2">
    <source>
        <dbReference type="Pfam" id="PF02823"/>
    </source>
</evidence>
<reference evidence="3 4" key="1">
    <citation type="journal article" date="2016" name="Nat. Commun.">
        <title>Thousands of microbial genomes shed light on interconnected biogeochemical processes in an aquifer system.</title>
        <authorList>
            <person name="Anantharaman K."/>
            <person name="Brown C.T."/>
            <person name="Hug L.A."/>
            <person name="Sharon I."/>
            <person name="Castelle C.J."/>
            <person name="Probst A.J."/>
            <person name="Thomas B.C."/>
            <person name="Singh A."/>
            <person name="Wilkins M.J."/>
            <person name="Karaoz U."/>
            <person name="Brodie E.L."/>
            <person name="Williams K.H."/>
            <person name="Hubbard S.S."/>
            <person name="Banfield J.F."/>
        </authorList>
    </citation>
    <scope>NUCLEOTIDE SEQUENCE [LARGE SCALE GENOMIC DNA]</scope>
</reference>
<evidence type="ECO:0000256" key="1">
    <source>
        <dbReference type="ARBA" id="ARBA00023196"/>
    </source>
</evidence>
<comment type="caution">
    <text evidence="3">The sequence shown here is derived from an EMBL/GenBank/DDBJ whole genome shotgun (WGS) entry which is preliminary data.</text>
</comment>
<dbReference type="GO" id="GO:0015986">
    <property type="term" value="P:proton motive force-driven ATP synthesis"/>
    <property type="evidence" value="ECO:0007669"/>
    <property type="project" value="InterPro"/>
</dbReference>
<dbReference type="Proteomes" id="UP000178017">
    <property type="component" value="Unassembled WGS sequence"/>
</dbReference>
<feature type="domain" description="ATP synthase F1 complex delta/epsilon subunit N-terminal" evidence="2">
    <location>
        <begin position="5"/>
        <end position="81"/>
    </location>
</feature>
<evidence type="ECO:0000313" key="3">
    <source>
        <dbReference type="EMBL" id="OGE65865.1"/>
    </source>
</evidence>
<dbReference type="GO" id="GO:0045259">
    <property type="term" value="C:proton-transporting ATP synthase complex"/>
    <property type="evidence" value="ECO:0007669"/>
    <property type="project" value="UniProtKB-KW"/>
</dbReference>
<proteinExistence type="predicted"/>
<dbReference type="EMBL" id="MFDO01000003">
    <property type="protein sequence ID" value="OGE65865.1"/>
    <property type="molecule type" value="Genomic_DNA"/>
</dbReference>
<keyword evidence="1" id="KW-0066">ATP synthesis</keyword>
<accession>A0A1F5MKI6</accession>
<dbReference type="Gene3D" id="2.60.15.10">
    <property type="entry name" value="F0F1 ATP synthase delta/epsilon subunit, N-terminal"/>
    <property type="match status" value="1"/>
</dbReference>
<dbReference type="Pfam" id="PF02823">
    <property type="entry name" value="ATP-synt_DE_N"/>
    <property type="match status" value="1"/>
</dbReference>
<keyword evidence="1" id="KW-0139">CF(1)</keyword>
<dbReference type="AlphaFoldDB" id="A0A1F5MKI6"/>
<name>A0A1F5MKI6_9BACT</name>
<protein>
    <recommendedName>
        <fullName evidence="2">ATP synthase F1 complex delta/epsilon subunit N-terminal domain-containing protein</fullName>
    </recommendedName>
</protein>
<dbReference type="InterPro" id="IPR036771">
    <property type="entry name" value="ATPsynth_dsu/esu_N"/>
</dbReference>